<feature type="chain" id="PRO_5007066367" description="DUF2141 domain-containing protein" evidence="1">
    <location>
        <begin position="17"/>
        <end position="139"/>
    </location>
</feature>
<reference evidence="3" key="1">
    <citation type="submission" date="2015-12" db="EMBL/GenBank/DDBJ databases">
        <title>Complete genome sequence of Lutibacter profundus strain LP1.</title>
        <authorList>
            <person name="Wissuwa J."/>
            <person name="Le Moine Bauer S."/>
            <person name="Stokke R."/>
            <person name="Dahle H."/>
            <person name="Steen I.H."/>
        </authorList>
    </citation>
    <scope>NUCLEOTIDE SEQUENCE [LARGE SCALE GENOMIC DNA]</scope>
    <source>
        <strain evidence="3">LP1</strain>
    </source>
</reference>
<dbReference type="Proteomes" id="UP000059672">
    <property type="component" value="Chromosome"/>
</dbReference>
<name>A0A0X8G9F1_9FLAO</name>
<sequence length="139" mass="15652">MLTLVLVFSSIGMSFAQENDTNKKGTIVTAFVVNALNDKGTIKFAFYTKENFRMKPLFAKSANIENGKSTVTFNNVLKGEYAIICYHDENDNGRMDFLENGMPQESYGTSNNPMNFGPPNFESSKFEVANENLFLEIKF</sequence>
<gene>
    <name evidence="2" type="ORF">Lupro_00780</name>
</gene>
<organism evidence="2 3">
    <name type="scientific">Lutibacter profundi</name>
    <dbReference type="NCBI Taxonomy" id="1622118"/>
    <lineage>
        <taxon>Bacteria</taxon>
        <taxon>Pseudomonadati</taxon>
        <taxon>Bacteroidota</taxon>
        <taxon>Flavobacteriia</taxon>
        <taxon>Flavobacteriales</taxon>
        <taxon>Flavobacteriaceae</taxon>
        <taxon>Lutibacter</taxon>
    </lineage>
</organism>
<dbReference type="EMBL" id="CP013355">
    <property type="protein sequence ID" value="AMC12143.1"/>
    <property type="molecule type" value="Genomic_DNA"/>
</dbReference>
<dbReference type="STRING" id="1622118.Lupro_00780"/>
<accession>A0A0X8G9F1</accession>
<reference evidence="2 3" key="2">
    <citation type="journal article" date="2016" name="Int. J. Syst. Evol. Microbiol.">
        <title>Lutibacter profundi sp. nov., isolated from a deep-sea hydrothermal system on the Arctic Mid-Ocean Ridge and emended description of the genus Lutibacter.</title>
        <authorList>
            <person name="Le Moine Bauer S."/>
            <person name="Roalkvam I."/>
            <person name="Steen I.H."/>
            <person name="Dahle H."/>
        </authorList>
    </citation>
    <scope>NUCLEOTIDE SEQUENCE [LARGE SCALE GENOMIC DNA]</scope>
    <source>
        <strain evidence="2 3">LP1</strain>
    </source>
</reference>
<evidence type="ECO:0008006" key="4">
    <source>
        <dbReference type="Google" id="ProtNLM"/>
    </source>
</evidence>
<evidence type="ECO:0000256" key="1">
    <source>
        <dbReference type="SAM" id="SignalP"/>
    </source>
</evidence>
<protein>
    <recommendedName>
        <fullName evidence="4">DUF2141 domain-containing protein</fullName>
    </recommendedName>
</protein>
<dbReference type="KEGG" id="lut:Lupro_00780"/>
<proteinExistence type="predicted"/>
<feature type="signal peptide" evidence="1">
    <location>
        <begin position="1"/>
        <end position="16"/>
    </location>
</feature>
<keyword evidence="3" id="KW-1185">Reference proteome</keyword>
<dbReference type="InterPro" id="IPR018673">
    <property type="entry name" value="DUF2141"/>
</dbReference>
<evidence type="ECO:0000313" key="3">
    <source>
        <dbReference type="Proteomes" id="UP000059672"/>
    </source>
</evidence>
<evidence type="ECO:0000313" key="2">
    <source>
        <dbReference type="EMBL" id="AMC12143.1"/>
    </source>
</evidence>
<dbReference type="Pfam" id="PF09912">
    <property type="entry name" value="DUF2141"/>
    <property type="match status" value="1"/>
</dbReference>
<keyword evidence="1" id="KW-0732">Signal</keyword>
<dbReference type="AlphaFoldDB" id="A0A0X8G9F1"/>